<proteinExistence type="inferred from homology"/>
<comment type="similarity">
    <text evidence="1">Belongs to the 4-hydroxybenzoyl-CoA thioesterase family.</text>
</comment>
<organism evidence="3 4">
    <name type="scientific">Pelolinea submarina</name>
    <dbReference type="NCBI Taxonomy" id="913107"/>
    <lineage>
        <taxon>Bacteria</taxon>
        <taxon>Bacillati</taxon>
        <taxon>Chloroflexota</taxon>
        <taxon>Anaerolineae</taxon>
        <taxon>Anaerolineales</taxon>
        <taxon>Anaerolineaceae</taxon>
        <taxon>Pelolinea</taxon>
    </lineage>
</organism>
<dbReference type="PANTHER" id="PTHR31793:SF27">
    <property type="entry name" value="NOVEL THIOESTERASE SUPERFAMILY DOMAIN AND SAPOSIN A-TYPE DOMAIN CONTAINING PROTEIN (0610012H03RIK)"/>
    <property type="match status" value="1"/>
</dbReference>
<dbReference type="GO" id="GO:0047617">
    <property type="term" value="F:fatty acyl-CoA hydrolase activity"/>
    <property type="evidence" value="ECO:0007669"/>
    <property type="project" value="TreeGrafter"/>
</dbReference>
<dbReference type="CDD" id="cd00586">
    <property type="entry name" value="4HBT"/>
    <property type="match status" value="1"/>
</dbReference>
<dbReference type="Proteomes" id="UP000256388">
    <property type="component" value="Unassembled WGS sequence"/>
</dbReference>
<dbReference type="Pfam" id="PF13279">
    <property type="entry name" value="4HBT_2"/>
    <property type="match status" value="1"/>
</dbReference>
<dbReference type="EMBL" id="QUMS01000002">
    <property type="protein sequence ID" value="REG08666.1"/>
    <property type="molecule type" value="Genomic_DNA"/>
</dbReference>
<dbReference type="InterPro" id="IPR006684">
    <property type="entry name" value="YbgC/YbaW"/>
</dbReference>
<keyword evidence="4" id="KW-1185">Reference proteome</keyword>
<dbReference type="PANTHER" id="PTHR31793">
    <property type="entry name" value="4-HYDROXYBENZOYL-COA THIOESTERASE FAMILY MEMBER"/>
    <property type="match status" value="1"/>
</dbReference>
<accession>A0A347ZP33</accession>
<dbReference type="PIRSF" id="PIRSF003230">
    <property type="entry name" value="YbgC"/>
    <property type="match status" value="1"/>
</dbReference>
<evidence type="ECO:0000313" key="3">
    <source>
        <dbReference type="EMBL" id="REG08666.1"/>
    </source>
</evidence>
<dbReference type="InterPro" id="IPR029069">
    <property type="entry name" value="HotDog_dom_sf"/>
</dbReference>
<evidence type="ECO:0000313" key="4">
    <source>
        <dbReference type="Proteomes" id="UP000256388"/>
    </source>
</evidence>
<dbReference type="Gene3D" id="3.10.129.10">
    <property type="entry name" value="Hotdog Thioesterase"/>
    <property type="match status" value="1"/>
</dbReference>
<sequence length="147" mass="16751">MVPMENAVFKFYIPVEIRYSDLDPQWHVNNTRYLVFMEQARLEYLCQLGLFDGQSFLDLKMIIADVHVSYLAPITLGQKVRVGTRAARIGNKSITFEYRLEDTDSGELLATGEVVGVTYDYRSHQTIPVPADWRQKIGAFEGVDLSA</sequence>
<evidence type="ECO:0000256" key="2">
    <source>
        <dbReference type="ARBA" id="ARBA00022801"/>
    </source>
</evidence>
<protein>
    <submittedName>
        <fullName evidence="3">Acyl-CoA thioester hydrolase</fullName>
    </submittedName>
</protein>
<keyword evidence="2 3" id="KW-0378">Hydrolase</keyword>
<dbReference type="InterPro" id="IPR050563">
    <property type="entry name" value="4-hydroxybenzoyl-CoA_TE"/>
</dbReference>
<name>A0A347ZP33_9CHLR</name>
<dbReference type="AlphaFoldDB" id="A0A347ZP33"/>
<evidence type="ECO:0000256" key="1">
    <source>
        <dbReference type="ARBA" id="ARBA00005953"/>
    </source>
</evidence>
<comment type="caution">
    <text evidence="3">The sequence shown here is derived from an EMBL/GenBank/DDBJ whole genome shotgun (WGS) entry which is preliminary data.</text>
</comment>
<dbReference type="SUPFAM" id="SSF54637">
    <property type="entry name" value="Thioesterase/thiol ester dehydrase-isomerase"/>
    <property type="match status" value="1"/>
</dbReference>
<gene>
    <name evidence="3" type="ORF">DFR64_2038</name>
</gene>
<reference evidence="3 4" key="1">
    <citation type="submission" date="2018-08" db="EMBL/GenBank/DDBJ databases">
        <title>Genomic Encyclopedia of Type Strains, Phase IV (KMG-IV): sequencing the most valuable type-strain genomes for metagenomic binning, comparative biology and taxonomic classification.</title>
        <authorList>
            <person name="Goeker M."/>
        </authorList>
    </citation>
    <scope>NUCLEOTIDE SEQUENCE [LARGE SCALE GENOMIC DNA]</scope>
    <source>
        <strain evidence="3 4">DSM 23923</strain>
    </source>
</reference>